<evidence type="ECO:0000256" key="6">
    <source>
        <dbReference type="ARBA" id="ARBA00022946"/>
    </source>
</evidence>
<evidence type="ECO:0000256" key="2">
    <source>
        <dbReference type="ARBA" id="ARBA00004717"/>
    </source>
</evidence>
<dbReference type="Proteomes" id="UP001632037">
    <property type="component" value="Unassembled WGS sequence"/>
</dbReference>
<dbReference type="NCBIfam" id="TIGR01340">
    <property type="entry name" value="aconitase_mito"/>
    <property type="match status" value="1"/>
</dbReference>
<sequence>MYAVSTTARAARQSMRSTAMKASMSSSCGVPVPLSVLDPKGSPTIDQTYEKMEKNLFTVRKTNGNKPLTLAEKIIYGHLDDATTKAKRGETYLKLRPDRVAMQDATAQMAVLQFISSGLPKTAVPTTIHCDHLITAEKGSDTDLNNAKIVNKEVYDFLSSAGAKFGMGFWKPGSGIIHQIVLENYAFPGGLMIGTDSHTPNAGGLGMCAVGVGGADAVDVMAGMAWELKAPKVIGVNLTGKLSGWTSPKDVILKVADILTVKGGTGAIVEYFGEGVESISCTGMGTICNMGAEIGATCSTFPYTERMGDYLRSTKRSGIASAAESFQANLRADEGAHYDQIIEINLDELKPMLNGPFTPDLGHVAGADMKEACEKNGWPQELSAGLIGSCTNSSYEDMTRCADLAQQAKAAGLKFKVPYYVTPGSEQVRATIARDGILDTFLESGATVLANACGPCIGQWNRTDMPMGQKNSIFTSYNRNFAKRADGNPATHSFVTSPELVTVSAIAGTTTFDPATDSIKTPDGKDFKFAAPFGKELPPRGFDPGEETFQAPPTSGEGLTVNVDPNSERLALLSAFDEWNGEDMTGMPVLIKAKGKCTTDHISMAGPWLKYRGHLDNISNNLLIGAENSETGETNSVQNQFTGKFDKVPAVARQYKADGVSWVVIGDENYGEGSSREHAALEPRHLGGRAVIVKSFARIHETNLKKQGMLPLTFANPADYDKITGNDKVAILGLKTFSPGKPLTLRVTPASGEAPFDITVNHTFNEEQIAWFKNGSALNLMKKNNA</sequence>
<dbReference type="EC" id="4.2.1.3" evidence="12"/>
<dbReference type="GO" id="GO:0051539">
    <property type="term" value="F:4 iron, 4 sulfur cluster binding"/>
    <property type="evidence" value="ECO:0007669"/>
    <property type="project" value="UniProtKB-UniRule"/>
</dbReference>
<dbReference type="FunFam" id="3.30.499.10:FF:000003">
    <property type="entry name" value="Aconitate hydratase, mitochondrial"/>
    <property type="match status" value="1"/>
</dbReference>
<dbReference type="InterPro" id="IPR006248">
    <property type="entry name" value="Aconitase_mito-like"/>
</dbReference>
<dbReference type="InterPro" id="IPR015931">
    <property type="entry name" value="Acnase/IPM_dHydase_lsu_aba_1/3"/>
</dbReference>
<keyword evidence="5 12" id="KW-0479">Metal-binding</keyword>
<evidence type="ECO:0000256" key="8">
    <source>
        <dbReference type="ARBA" id="ARBA00023014"/>
    </source>
</evidence>
<dbReference type="PANTHER" id="PTHR43160">
    <property type="entry name" value="ACONITATE HYDRATASE B"/>
    <property type="match status" value="1"/>
</dbReference>
<feature type="domain" description="Aconitase/3-isopropylmalate dehydratase large subunit alpha/beta/alpha" evidence="13">
    <location>
        <begin position="72"/>
        <end position="508"/>
    </location>
</feature>
<dbReference type="GO" id="GO:0005739">
    <property type="term" value="C:mitochondrion"/>
    <property type="evidence" value="ECO:0007669"/>
    <property type="project" value="UniProtKB-SubCell"/>
</dbReference>
<evidence type="ECO:0000256" key="11">
    <source>
        <dbReference type="ARBA" id="ARBA00023501"/>
    </source>
</evidence>
<keyword evidence="4" id="KW-0816">Tricarboxylic acid cycle</keyword>
<dbReference type="PRINTS" id="PR00415">
    <property type="entry name" value="ACONITASE"/>
</dbReference>
<dbReference type="InterPro" id="IPR050926">
    <property type="entry name" value="Aconitase/IPM_isomerase"/>
</dbReference>
<comment type="similarity">
    <text evidence="3 12">Belongs to the aconitase/IPM isomerase family.</text>
</comment>
<proteinExistence type="inferred from homology"/>
<dbReference type="NCBIfam" id="NF005558">
    <property type="entry name" value="PRK07229.1"/>
    <property type="match status" value="1"/>
</dbReference>
<keyword evidence="8 12" id="KW-0411">Iron-sulfur</keyword>
<dbReference type="GO" id="GO:0006099">
    <property type="term" value="P:tricarboxylic acid cycle"/>
    <property type="evidence" value="ECO:0007669"/>
    <property type="project" value="UniProtKB-KW"/>
</dbReference>
<dbReference type="GO" id="GO:0003994">
    <property type="term" value="F:aconitate hydratase activity"/>
    <property type="evidence" value="ECO:0007669"/>
    <property type="project" value="UniProtKB-EC"/>
</dbReference>
<evidence type="ECO:0000313" key="16">
    <source>
        <dbReference type="Proteomes" id="UP001632037"/>
    </source>
</evidence>
<evidence type="ECO:0000259" key="14">
    <source>
        <dbReference type="Pfam" id="PF00694"/>
    </source>
</evidence>
<keyword evidence="16" id="KW-1185">Reference proteome</keyword>
<dbReference type="SUPFAM" id="SSF52016">
    <property type="entry name" value="LeuD/IlvD-like"/>
    <property type="match status" value="1"/>
</dbReference>
<dbReference type="InterPro" id="IPR000573">
    <property type="entry name" value="AconitaseA/IPMdHydase_ssu_swvl"/>
</dbReference>
<dbReference type="Pfam" id="PF00694">
    <property type="entry name" value="Aconitase_C"/>
    <property type="match status" value="1"/>
</dbReference>
<keyword evidence="9 12" id="KW-0496">Mitochondrion</keyword>
<evidence type="ECO:0000313" key="15">
    <source>
        <dbReference type="EMBL" id="KAL3674041.1"/>
    </source>
</evidence>
<dbReference type="InterPro" id="IPR001030">
    <property type="entry name" value="Acoase/IPM_deHydtase_lsu_aba"/>
</dbReference>
<feature type="domain" description="Aconitase A/isopropylmalate dehydratase small subunit swivel" evidence="14">
    <location>
        <begin position="587"/>
        <end position="716"/>
    </location>
</feature>
<keyword evidence="10 12" id="KW-0456">Lyase</keyword>
<evidence type="ECO:0000259" key="13">
    <source>
        <dbReference type="Pfam" id="PF00330"/>
    </source>
</evidence>
<comment type="pathway">
    <text evidence="2">Carbohydrate metabolism; tricarboxylic acid cycle; isocitrate from oxaloacetate: step 2/2.</text>
</comment>
<dbReference type="InterPro" id="IPR018136">
    <property type="entry name" value="Aconitase_4Fe-4S_BS"/>
</dbReference>
<evidence type="ECO:0000256" key="3">
    <source>
        <dbReference type="ARBA" id="ARBA00007185"/>
    </source>
</evidence>
<dbReference type="FunFam" id="3.30.499.10:FF:000004">
    <property type="entry name" value="Aconitate hydratase, mitochondrial"/>
    <property type="match status" value="1"/>
</dbReference>
<dbReference type="PANTHER" id="PTHR43160:SF3">
    <property type="entry name" value="ACONITATE HYDRATASE, MITOCHONDRIAL"/>
    <property type="match status" value="1"/>
</dbReference>
<evidence type="ECO:0000256" key="12">
    <source>
        <dbReference type="RuleBase" id="RU362107"/>
    </source>
</evidence>
<name>A0ABD3G635_9STRA</name>
<evidence type="ECO:0000256" key="10">
    <source>
        <dbReference type="ARBA" id="ARBA00023239"/>
    </source>
</evidence>
<evidence type="ECO:0000256" key="1">
    <source>
        <dbReference type="ARBA" id="ARBA00004173"/>
    </source>
</evidence>
<comment type="catalytic activity">
    <reaction evidence="11 12">
        <text>citrate = D-threo-isocitrate</text>
        <dbReference type="Rhea" id="RHEA:10336"/>
        <dbReference type="ChEBI" id="CHEBI:15562"/>
        <dbReference type="ChEBI" id="CHEBI:16947"/>
        <dbReference type="EC" id="4.2.1.3"/>
    </reaction>
</comment>
<dbReference type="AlphaFoldDB" id="A0ABD3G635"/>
<comment type="subcellular location">
    <subcellularLocation>
        <location evidence="1 12">Mitochondrion</location>
    </subcellularLocation>
</comment>
<dbReference type="InterPro" id="IPR036008">
    <property type="entry name" value="Aconitase_4Fe-4S_dom"/>
</dbReference>
<protein>
    <recommendedName>
        <fullName evidence="12">Aconitate hydratase, mitochondrial</fullName>
        <shortName evidence="12">Aconitase</shortName>
        <ecNumber evidence="12">4.2.1.3</ecNumber>
    </recommendedName>
</protein>
<dbReference type="GO" id="GO:0046872">
    <property type="term" value="F:metal ion binding"/>
    <property type="evidence" value="ECO:0007669"/>
    <property type="project" value="UniProtKB-UniRule"/>
</dbReference>
<evidence type="ECO:0000256" key="4">
    <source>
        <dbReference type="ARBA" id="ARBA00022532"/>
    </source>
</evidence>
<dbReference type="PROSITE" id="PS00450">
    <property type="entry name" value="ACONITASE_1"/>
    <property type="match status" value="1"/>
</dbReference>
<dbReference type="FunFam" id="3.20.19.10:FF:000002">
    <property type="entry name" value="Aconitate hydratase, mitochondrial"/>
    <property type="match status" value="1"/>
</dbReference>
<gene>
    <name evidence="15" type="ORF">V7S43_001723</name>
</gene>
<organism evidence="15 16">
    <name type="scientific">Phytophthora oleae</name>
    <dbReference type="NCBI Taxonomy" id="2107226"/>
    <lineage>
        <taxon>Eukaryota</taxon>
        <taxon>Sar</taxon>
        <taxon>Stramenopiles</taxon>
        <taxon>Oomycota</taxon>
        <taxon>Peronosporomycetes</taxon>
        <taxon>Peronosporales</taxon>
        <taxon>Peronosporaceae</taxon>
        <taxon>Phytophthora</taxon>
    </lineage>
</organism>
<dbReference type="PROSITE" id="PS01244">
    <property type="entry name" value="ACONITASE_2"/>
    <property type="match status" value="1"/>
</dbReference>
<dbReference type="SUPFAM" id="SSF53732">
    <property type="entry name" value="Aconitase iron-sulfur domain"/>
    <property type="match status" value="1"/>
</dbReference>
<dbReference type="InterPro" id="IPR015928">
    <property type="entry name" value="Aconitase/3IPM_dehydase_swvl"/>
</dbReference>
<evidence type="ECO:0000256" key="5">
    <source>
        <dbReference type="ARBA" id="ARBA00022723"/>
    </source>
</evidence>
<comment type="caution">
    <text evidence="15">The sequence shown here is derived from an EMBL/GenBank/DDBJ whole genome shotgun (WGS) entry which is preliminary data.</text>
</comment>
<dbReference type="EMBL" id="JBIMZQ010000002">
    <property type="protein sequence ID" value="KAL3674041.1"/>
    <property type="molecule type" value="Genomic_DNA"/>
</dbReference>
<dbReference type="FunFam" id="3.40.1060.10:FF:000001">
    <property type="entry name" value="Aconitate hydratase, mitochondrial"/>
    <property type="match status" value="1"/>
</dbReference>
<dbReference type="Pfam" id="PF00330">
    <property type="entry name" value="Aconitase"/>
    <property type="match status" value="1"/>
</dbReference>
<dbReference type="Gene3D" id="3.30.499.10">
    <property type="entry name" value="Aconitase, domain 3"/>
    <property type="match status" value="2"/>
</dbReference>
<keyword evidence="7 12" id="KW-0408">Iron</keyword>
<evidence type="ECO:0000256" key="7">
    <source>
        <dbReference type="ARBA" id="ARBA00023004"/>
    </source>
</evidence>
<accession>A0ABD3G635</accession>
<keyword evidence="6 12" id="KW-0809">Transit peptide</keyword>
<comment type="cofactor">
    <cofactor evidence="12">
        <name>[4Fe-4S] cluster</name>
        <dbReference type="ChEBI" id="CHEBI:49883"/>
    </cofactor>
    <text evidence="12">Binds 1 [4Fe-4S] cluster per subunit.</text>
</comment>
<dbReference type="Gene3D" id="3.40.1060.10">
    <property type="entry name" value="Aconitase, Domain 2"/>
    <property type="match status" value="1"/>
</dbReference>
<dbReference type="InterPro" id="IPR015932">
    <property type="entry name" value="Aconitase_dom2"/>
</dbReference>
<dbReference type="Gene3D" id="3.20.19.10">
    <property type="entry name" value="Aconitase, domain 4"/>
    <property type="match status" value="1"/>
</dbReference>
<evidence type="ECO:0000256" key="9">
    <source>
        <dbReference type="ARBA" id="ARBA00023128"/>
    </source>
</evidence>
<reference evidence="15 16" key="1">
    <citation type="submission" date="2024-09" db="EMBL/GenBank/DDBJ databases">
        <title>Genome sequencing and assembly of Phytophthora oleae, isolate VK10A, causative agent of rot of olive drupes.</title>
        <authorList>
            <person name="Conti Taguali S."/>
            <person name="Riolo M."/>
            <person name="La Spada F."/>
            <person name="Cacciola S.O."/>
            <person name="Dionisio G."/>
        </authorList>
    </citation>
    <scope>NUCLEOTIDE SEQUENCE [LARGE SCALE GENOMIC DNA]</scope>
    <source>
        <strain evidence="15 16">VK10A</strain>
    </source>
</reference>